<dbReference type="EnsemblBacteria" id="AAV45049">
    <property type="protein sequence ID" value="AAV45049"/>
    <property type="gene ID" value="pNG7355"/>
</dbReference>
<sequence length="56" mass="6280">MVEVLLVVTVGNQHDTVEIEEVGHNRLNTTEVRWEGDGRQIKIVVRELVVLGSSLL</sequence>
<dbReference type="HOGENOM" id="CLU_3003042_0_0_2"/>
<gene>
    <name evidence="1" type="ordered locus">pNG7355</name>
</gene>
<protein>
    <submittedName>
        <fullName evidence="1">Uncharacterized protein</fullName>
    </submittedName>
</protein>
<geneLocation type="plasmid" evidence="1 2">
    <name>pNG700</name>
</geneLocation>
<organism evidence="1 2">
    <name type="scientific">Haloarcula marismortui (strain ATCC 43049 / DSM 3752 / JCM 8966 / VKM B-1809)</name>
    <name type="common">Halobacterium marismortui</name>
    <dbReference type="NCBI Taxonomy" id="272569"/>
    <lineage>
        <taxon>Archaea</taxon>
        <taxon>Methanobacteriati</taxon>
        <taxon>Methanobacteriota</taxon>
        <taxon>Stenosarchaea group</taxon>
        <taxon>Halobacteria</taxon>
        <taxon>Halobacteriales</taxon>
        <taxon>Haloarculaceae</taxon>
        <taxon>Haloarcula</taxon>
    </lineage>
</organism>
<evidence type="ECO:0000313" key="2">
    <source>
        <dbReference type="Proteomes" id="UP000001169"/>
    </source>
</evidence>
<proteinExistence type="predicted"/>
<keyword evidence="2" id="KW-1185">Reference proteome</keyword>
<keyword evidence="1" id="KW-0614">Plasmid</keyword>
<dbReference type="Proteomes" id="UP000001169">
    <property type="component" value="Plasmid pNG700"/>
</dbReference>
<reference evidence="1 2" key="1">
    <citation type="journal article" date="2004" name="Genome Res.">
        <title>Genome sequence of Haloarcula marismortui: a halophilic archaeon from the Dead Sea.</title>
        <authorList>
            <person name="Baliga N.S."/>
            <person name="Bonneau R."/>
            <person name="Facciotti M.T."/>
            <person name="Pan M."/>
            <person name="Glusman G."/>
            <person name="Deutsch E.W."/>
            <person name="Shannon P."/>
            <person name="Chiu Y."/>
            <person name="Weng R.S."/>
            <person name="Gan R.R."/>
            <person name="Hung P."/>
            <person name="Date S.V."/>
            <person name="Marcotte E."/>
            <person name="Hood L."/>
            <person name="Ng W.V."/>
        </authorList>
    </citation>
    <scope>NUCLEOTIDE SEQUENCE [LARGE SCALE GENOMIC DNA]</scope>
    <source>
        <strain evidence="2">ATCC 43049 / DSM 3752 / JCM 8966 / VKM B-1809</strain>
        <plasmid evidence="2">Plasmid pNG700</plasmid>
    </source>
</reference>
<dbReference type="AlphaFoldDB" id="Q5V603"/>
<name>Q5V603_HALMA</name>
<evidence type="ECO:0000313" key="1">
    <source>
        <dbReference type="EMBL" id="AAV45049.1"/>
    </source>
</evidence>
<accession>Q5V603</accession>
<dbReference type="KEGG" id="hma:pNG7355"/>
<dbReference type="EMBL" id="AY596296">
    <property type="protein sequence ID" value="AAV45049.1"/>
    <property type="molecule type" value="Genomic_DNA"/>
</dbReference>